<dbReference type="EMBL" id="SLZU01000051">
    <property type="protein sequence ID" value="TCS49320.1"/>
    <property type="molecule type" value="Genomic_DNA"/>
</dbReference>
<protein>
    <submittedName>
        <fullName evidence="3">Outer membrane protein with beta-barrel domain</fullName>
    </submittedName>
</protein>
<keyword evidence="4" id="KW-1185">Reference proteome</keyword>
<dbReference type="RefSeq" id="WP_132248970.1">
    <property type="nucleotide sequence ID" value="NZ_SLZU01000051.1"/>
</dbReference>
<evidence type="ECO:0000313" key="3">
    <source>
        <dbReference type="EMBL" id="TCS49320.1"/>
    </source>
</evidence>
<proteinExistence type="predicted"/>
<feature type="chain" id="PRO_5020261586" evidence="2">
    <location>
        <begin position="32"/>
        <end position="1179"/>
    </location>
</feature>
<reference evidence="3 4" key="1">
    <citation type="submission" date="2019-03" db="EMBL/GenBank/DDBJ databases">
        <title>Genomic Encyclopedia of Type Strains, Phase IV (KMG-IV): sequencing the most valuable type-strain genomes for metagenomic binning, comparative biology and taxonomic classification.</title>
        <authorList>
            <person name="Goeker M."/>
        </authorList>
    </citation>
    <scope>NUCLEOTIDE SEQUENCE [LARGE SCALE GENOMIC DNA]</scope>
    <source>
        <strain evidence="3 4">DSM 104836</strain>
    </source>
</reference>
<comment type="caution">
    <text evidence="3">The sequence shown here is derived from an EMBL/GenBank/DDBJ whole genome shotgun (WGS) entry which is preliminary data.</text>
</comment>
<dbReference type="Proteomes" id="UP000295696">
    <property type="component" value="Unassembled WGS sequence"/>
</dbReference>
<evidence type="ECO:0000256" key="2">
    <source>
        <dbReference type="SAM" id="SignalP"/>
    </source>
</evidence>
<organism evidence="3 4">
    <name type="scientific">Primorskyibacter sedentarius</name>
    <dbReference type="NCBI Taxonomy" id="745311"/>
    <lineage>
        <taxon>Bacteria</taxon>
        <taxon>Pseudomonadati</taxon>
        <taxon>Pseudomonadota</taxon>
        <taxon>Alphaproteobacteria</taxon>
        <taxon>Rhodobacterales</taxon>
        <taxon>Roseobacteraceae</taxon>
        <taxon>Primorskyibacter</taxon>
    </lineage>
</organism>
<dbReference type="InterPro" id="IPR023614">
    <property type="entry name" value="Porin_dom_sf"/>
</dbReference>
<dbReference type="Gene3D" id="2.40.160.10">
    <property type="entry name" value="Porin"/>
    <property type="match status" value="1"/>
</dbReference>
<name>A0A4R3IP64_9RHOB</name>
<sequence length="1179" mass="127569">MSFDPVVRRLCTSGIAIAASSGLWLMPSNTAAQTDPCVAPYATLPAGCEPLSAGEVTTITTGENTEPVSLPASISGAGFSLTINGQTLVSDRTVESIARQADIKLADADIRVSFDGLGHDPRLDLEISGTPRIYGPGDRIQLQSALNYPAYVSRGEIRFIDRAAPGGPKTIMTAPITPNGQANVTVPEGRDIYVVHRVYDEKGRYDETAPLRLAALDQRPLADGVEDGSDNTIRRRIPVHGGAVTISGSGVVPGATVTAMGERVATDGSGGFVIQRILPPGDYGIDVKVNGAGQSTAIVRDVEVPSSQWIYVGTADLTYGIRNDDGDRSTYDRGRLAFFADGRTATGFRITASADTGEDEVSELFHRLNKKDPQSVLDQIDPDDLYPTYGDDSTIEDRTPTSGAIFLRVERDGNYLQWGDFDAELGGSDLVRNDRNLYGFSGYWGSPDQTSFGEPKAALLAYGAKPDQLPQRDVFLGTGGSVYFLDRQELTNGTENLFIQLRDPDTGRVIETTPLVVGRDYQINYVQGIVTLTEPLQSGSGTRLGGGDSAEVVLVAQYEYTPAISDVDGYAYGGRAEAWLNDQWRVGVSGMVEQTGVDDQSLVGVDLMYRLSENSYVKAEVAKSDGPGFGSNFSSNGGLVFDSIDGARGSGTATKIDASFELADLGIARDGNISAYFEERSEGFSSLDTQVTDTTGNETFWGIAGQIAASEAVDLSFAYDSYENEVGEFDKSAAIAAKVAVTERLTVAAGLGYEDKKDISGSETENGNRTTISARAHYELNDRATIYGFGRSTITRDGLEADDRIGLGGSYRFSDNWTATGEVSDGDKGVGGRLLASYSDEAGNTFYLGYELEPGREVAGRTLSGQDRGQVVSGGRRVVNEQVTVFGEGTYDVFGDYRSLTQSYGLTFEPVDAWSSTVAIEVGQVKDDFDSDFERRAISLGTRYANEDLTVAGRVEMRRDEGINSGNPLDTDTLFLTLDSSYKIDERQRLVFSFEHAKTKTDESDVLDGTFTELTLGYAFRPIDNDKLNVLARYRYLEDLYGQRVDDDDEDGIRQRSHVLSVDASYDLNPSWTLGGKLGYRLSETSATETDPFVSNDAWLAIANARYHLPHEWDVLLEMRKLATVQSDSSELGVLAAAYKHVNKNVQVGVGYNFGSFSDDLTDLTRDDEGLFLNVVASF</sequence>
<dbReference type="AlphaFoldDB" id="A0A4R3IP64"/>
<feature type="signal peptide" evidence="2">
    <location>
        <begin position="1"/>
        <end position="31"/>
    </location>
</feature>
<dbReference type="InterPro" id="IPR053713">
    <property type="entry name" value="Bact_OM_Channel_sf"/>
</dbReference>
<dbReference type="Gene3D" id="2.40.160.40">
    <property type="entry name" value="monomeric porin ompg"/>
    <property type="match status" value="1"/>
</dbReference>
<gene>
    <name evidence="3" type="ORF">EDD52_1511</name>
</gene>
<dbReference type="SUPFAM" id="SSF56935">
    <property type="entry name" value="Porins"/>
    <property type="match status" value="2"/>
</dbReference>
<accession>A0A4R3IP64</accession>
<evidence type="ECO:0000256" key="1">
    <source>
        <dbReference type="ARBA" id="ARBA00022729"/>
    </source>
</evidence>
<keyword evidence="1 2" id="KW-0732">Signal</keyword>
<evidence type="ECO:0000313" key="4">
    <source>
        <dbReference type="Proteomes" id="UP000295696"/>
    </source>
</evidence>
<dbReference type="OrthoDB" id="9773411at2"/>